<gene>
    <name evidence="2" type="ORF">J2Z66_002431</name>
</gene>
<dbReference type="Gene3D" id="3.10.50.40">
    <property type="match status" value="1"/>
</dbReference>
<evidence type="ECO:0000313" key="2">
    <source>
        <dbReference type="EMBL" id="MBP1990825.1"/>
    </source>
</evidence>
<name>A0ABS4ITC8_9BACL</name>
<dbReference type="InterPro" id="IPR000297">
    <property type="entry name" value="PPIase_PpiC"/>
</dbReference>
<dbReference type="Proteomes" id="UP001519287">
    <property type="component" value="Unassembled WGS sequence"/>
</dbReference>
<dbReference type="EMBL" id="JAGGLB010000006">
    <property type="protein sequence ID" value="MBP1990825.1"/>
    <property type="molecule type" value="Genomic_DNA"/>
</dbReference>
<dbReference type="InterPro" id="IPR050245">
    <property type="entry name" value="PrsA_foldase"/>
</dbReference>
<accession>A0ABS4ITC8</accession>
<evidence type="ECO:0000259" key="1">
    <source>
        <dbReference type="Pfam" id="PF13145"/>
    </source>
</evidence>
<dbReference type="RefSeq" id="WP_209971577.1">
    <property type="nucleotide sequence ID" value="NZ_JAGGLB010000006.1"/>
</dbReference>
<comment type="caution">
    <text evidence="2">The sequence shown here is derived from an EMBL/GenBank/DDBJ whole genome shotgun (WGS) entry which is preliminary data.</text>
</comment>
<keyword evidence="3" id="KW-1185">Reference proteome</keyword>
<dbReference type="Gene3D" id="1.10.4030.10">
    <property type="entry name" value="Porin chaperone SurA, peptide-binding domain"/>
    <property type="match status" value="1"/>
</dbReference>
<feature type="domain" description="PpiC" evidence="1">
    <location>
        <begin position="173"/>
        <end position="311"/>
    </location>
</feature>
<dbReference type="SUPFAM" id="SSF109998">
    <property type="entry name" value="Triger factor/SurA peptide-binding domain-like"/>
    <property type="match status" value="1"/>
</dbReference>
<organism evidence="2 3">
    <name type="scientific">Paenibacillus eucommiae</name>
    <dbReference type="NCBI Taxonomy" id="1355755"/>
    <lineage>
        <taxon>Bacteria</taxon>
        <taxon>Bacillati</taxon>
        <taxon>Bacillota</taxon>
        <taxon>Bacilli</taxon>
        <taxon>Bacillales</taxon>
        <taxon>Paenibacillaceae</taxon>
        <taxon>Paenibacillus</taxon>
    </lineage>
</organism>
<dbReference type="PANTHER" id="PTHR47245">
    <property type="entry name" value="PEPTIDYLPROLYL ISOMERASE"/>
    <property type="match status" value="1"/>
</dbReference>
<evidence type="ECO:0000313" key="3">
    <source>
        <dbReference type="Proteomes" id="UP001519287"/>
    </source>
</evidence>
<dbReference type="Pfam" id="PF13145">
    <property type="entry name" value="Rotamase_2"/>
    <property type="match status" value="1"/>
</dbReference>
<reference evidence="2 3" key="1">
    <citation type="submission" date="2021-03" db="EMBL/GenBank/DDBJ databases">
        <title>Genomic Encyclopedia of Type Strains, Phase IV (KMG-IV): sequencing the most valuable type-strain genomes for metagenomic binning, comparative biology and taxonomic classification.</title>
        <authorList>
            <person name="Goeker M."/>
        </authorList>
    </citation>
    <scope>NUCLEOTIDE SEQUENCE [LARGE SCALE GENOMIC DNA]</scope>
    <source>
        <strain evidence="2 3">DSM 26048</strain>
    </source>
</reference>
<dbReference type="PANTHER" id="PTHR47245:SF2">
    <property type="entry name" value="PEPTIDYL-PROLYL CIS-TRANS ISOMERASE HP_0175-RELATED"/>
    <property type="match status" value="1"/>
</dbReference>
<sequence length="348" mass="40210">MRKVLLIGLVAFLFFLSITTWRALGYRGQDPVVAWVEGEPLAIGEFKMSLQGNKAFIVSYFNKTYGTNDGPDFWESSIEGEVPIKLLRQKALEESSRIKIQQLLARKEGIVEDISYDFFQSSLKAENRRREEALKSKEPIYGPKQYNEALFFDITFSELANQLKKRKHSAWEVTDADILTYYEANKDTEFSDEVFAVVNMIYIAIAKDGISTEMHKAAQYVRQKWEDGSEPKQLVTMASDKFDVKAEYREETFDKRSLLRNMKRWTKLSQEAQHILPGQISEVVEEREGLYILQGIKGAESRSVSLADVKERIYSSLRDAKYDRYIDKLTVEAHVEINGDVYEQITVR</sequence>
<proteinExistence type="predicted"/>
<dbReference type="InterPro" id="IPR027304">
    <property type="entry name" value="Trigger_fact/SurA_dom_sf"/>
</dbReference>
<dbReference type="InterPro" id="IPR046357">
    <property type="entry name" value="PPIase_dom_sf"/>
</dbReference>
<protein>
    <recommendedName>
        <fullName evidence="1">PpiC domain-containing protein</fullName>
    </recommendedName>
</protein>